<dbReference type="eggNOG" id="COG1522">
    <property type="taxonomic scope" value="Bacteria"/>
</dbReference>
<dbReference type="FunFam" id="1.10.10.10:FF:000186">
    <property type="entry name" value="AsnC family transcriptional regulator"/>
    <property type="match status" value="1"/>
</dbReference>
<reference evidence="5 6" key="1">
    <citation type="journal article" date="2009" name="Stand. Genomic Sci.">
        <title>Complete genome sequence of Thermanaerovibrio acidaminovorans type strain (Su883).</title>
        <authorList>
            <person name="Chovatia M."/>
            <person name="Sikorski J."/>
            <person name="Schroder M."/>
            <person name="Lapidus A."/>
            <person name="Nolan M."/>
            <person name="Tice H."/>
            <person name="Glavina Del Rio T."/>
            <person name="Copeland A."/>
            <person name="Cheng J.F."/>
            <person name="Lucas S."/>
            <person name="Chen F."/>
            <person name="Bruce D."/>
            <person name="Goodwin L."/>
            <person name="Pitluck S."/>
            <person name="Ivanova N."/>
            <person name="Mavromatis K."/>
            <person name="Ovchinnikova G."/>
            <person name="Pati A."/>
            <person name="Chen A."/>
            <person name="Palaniappan K."/>
            <person name="Land M."/>
            <person name="Hauser L."/>
            <person name="Chang Y.J."/>
            <person name="Jeffries C.D."/>
            <person name="Chain P."/>
            <person name="Saunders E."/>
            <person name="Detter J.C."/>
            <person name="Brettin T."/>
            <person name="Rohde M."/>
            <person name="Goker M."/>
            <person name="Spring S."/>
            <person name="Bristow J."/>
            <person name="Markowitz V."/>
            <person name="Hugenholtz P."/>
            <person name="Kyrpides N.C."/>
            <person name="Klenk H.P."/>
            <person name="Eisen J.A."/>
        </authorList>
    </citation>
    <scope>NUCLEOTIDE SEQUENCE [LARGE SCALE GENOMIC DNA]</scope>
    <source>
        <strain evidence="6">ATCC 49978 / DSM 6589 / Su883</strain>
    </source>
</reference>
<dbReference type="RefSeq" id="WP_012869023.1">
    <property type="nucleotide sequence ID" value="NC_013522.1"/>
</dbReference>
<dbReference type="Proteomes" id="UP000002030">
    <property type="component" value="Chromosome"/>
</dbReference>
<evidence type="ECO:0000313" key="6">
    <source>
        <dbReference type="Proteomes" id="UP000002030"/>
    </source>
</evidence>
<dbReference type="EnsemblBacteria" id="ACZ18507">
    <property type="protein sequence ID" value="ACZ18507"/>
    <property type="gene ID" value="Taci_0270"/>
</dbReference>
<dbReference type="GO" id="GO:0043565">
    <property type="term" value="F:sequence-specific DNA binding"/>
    <property type="evidence" value="ECO:0007669"/>
    <property type="project" value="InterPro"/>
</dbReference>
<dbReference type="PROSITE" id="PS00519">
    <property type="entry name" value="HTH_ASNC_1"/>
    <property type="match status" value="1"/>
</dbReference>
<evidence type="ECO:0000256" key="3">
    <source>
        <dbReference type="ARBA" id="ARBA00023163"/>
    </source>
</evidence>
<organism evidence="5 6">
    <name type="scientific">Thermanaerovibrio acidaminovorans (strain ATCC 49978 / DSM 6589 / Su883)</name>
    <name type="common">Selenomonas acidaminovorans</name>
    <dbReference type="NCBI Taxonomy" id="525903"/>
    <lineage>
        <taxon>Bacteria</taxon>
        <taxon>Thermotogati</taxon>
        <taxon>Synergistota</taxon>
        <taxon>Synergistia</taxon>
        <taxon>Synergistales</taxon>
        <taxon>Synergistaceae</taxon>
        <taxon>Thermanaerovibrio</taxon>
    </lineage>
</organism>
<dbReference type="GO" id="GO:0005829">
    <property type="term" value="C:cytosol"/>
    <property type="evidence" value="ECO:0007669"/>
    <property type="project" value="TreeGrafter"/>
</dbReference>
<dbReference type="InterPro" id="IPR036388">
    <property type="entry name" value="WH-like_DNA-bd_sf"/>
</dbReference>
<dbReference type="PANTHER" id="PTHR30154:SF53">
    <property type="entry name" value="HTH-TYPE TRANSCRIPTIONAL REGULATOR LRPC"/>
    <property type="match status" value="1"/>
</dbReference>
<dbReference type="InterPro" id="IPR011991">
    <property type="entry name" value="ArsR-like_HTH"/>
</dbReference>
<dbReference type="Pfam" id="PF01037">
    <property type="entry name" value="AsnC_trans_reg"/>
    <property type="match status" value="1"/>
</dbReference>
<dbReference type="InterPro" id="IPR019885">
    <property type="entry name" value="Tscrpt_reg_HTH_AsnC-type_CS"/>
</dbReference>
<dbReference type="STRING" id="525903.Taci_0270"/>
<dbReference type="HOGENOM" id="CLU_091233_3_0_0"/>
<sequence>MQVEKCLDEVGRKILRALQEDARISYSELGRKVGLSSPAIAERIRRMENAGIIKGYKAVVSYEKLGFPITAFIRIAIPASRIHEADQIAERIPEVLECHHVTGTDGIILKVVVSSVGHLEEVVNQMGFYGQTTTSVVLSSPITGRVVEPASSDREDD</sequence>
<dbReference type="GO" id="GO:0043200">
    <property type="term" value="P:response to amino acid"/>
    <property type="evidence" value="ECO:0007669"/>
    <property type="project" value="TreeGrafter"/>
</dbReference>
<evidence type="ECO:0000313" key="5">
    <source>
        <dbReference type="EMBL" id="ACZ18507.1"/>
    </source>
</evidence>
<dbReference type="InterPro" id="IPR036390">
    <property type="entry name" value="WH_DNA-bd_sf"/>
</dbReference>
<dbReference type="PROSITE" id="PS50956">
    <property type="entry name" value="HTH_ASNC_2"/>
    <property type="match status" value="1"/>
</dbReference>
<dbReference type="Gene3D" id="3.30.70.920">
    <property type="match status" value="1"/>
</dbReference>
<dbReference type="KEGG" id="tai:Taci_0270"/>
<dbReference type="SUPFAM" id="SSF46785">
    <property type="entry name" value="Winged helix' DNA-binding domain"/>
    <property type="match status" value="1"/>
</dbReference>
<dbReference type="Gene3D" id="1.10.10.10">
    <property type="entry name" value="Winged helix-like DNA-binding domain superfamily/Winged helix DNA-binding domain"/>
    <property type="match status" value="1"/>
</dbReference>
<dbReference type="SMART" id="SM00344">
    <property type="entry name" value="HTH_ASNC"/>
    <property type="match status" value="1"/>
</dbReference>
<accession>D1B8A4</accession>
<dbReference type="InterPro" id="IPR000485">
    <property type="entry name" value="AsnC-type_HTH_dom"/>
</dbReference>
<evidence type="ECO:0000256" key="2">
    <source>
        <dbReference type="ARBA" id="ARBA00023125"/>
    </source>
</evidence>
<dbReference type="InterPro" id="IPR019888">
    <property type="entry name" value="Tscrpt_reg_AsnC-like"/>
</dbReference>
<name>D1B8A4_THEAS</name>
<keyword evidence="1" id="KW-0805">Transcription regulation</keyword>
<dbReference type="InterPro" id="IPR011008">
    <property type="entry name" value="Dimeric_a/b-barrel"/>
</dbReference>
<dbReference type="PRINTS" id="PR00033">
    <property type="entry name" value="HTHASNC"/>
</dbReference>
<keyword evidence="6" id="KW-1185">Reference proteome</keyword>
<keyword evidence="2" id="KW-0238">DNA-binding</keyword>
<evidence type="ECO:0000259" key="4">
    <source>
        <dbReference type="PROSITE" id="PS50956"/>
    </source>
</evidence>
<dbReference type="Pfam" id="PF13404">
    <property type="entry name" value="HTH_AsnC-type"/>
    <property type="match status" value="1"/>
</dbReference>
<proteinExistence type="predicted"/>
<gene>
    <name evidence="5" type="ordered locus">Taci_0270</name>
</gene>
<evidence type="ECO:0000256" key="1">
    <source>
        <dbReference type="ARBA" id="ARBA00023015"/>
    </source>
</evidence>
<dbReference type="PANTHER" id="PTHR30154">
    <property type="entry name" value="LEUCINE-RESPONSIVE REGULATORY PROTEIN"/>
    <property type="match status" value="1"/>
</dbReference>
<dbReference type="EMBL" id="CP001818">
    <property type="protein sequence ID" value="ACZ18507.1"/>
    <property type="molecule type" value="Genomic_DNA"/>
</dbReference>
<dbReference type="OrthoDB" id="66249at2"/>
<dbReference type="SUPFAM" id="SSF54909">
    <property type="entry name" value="Dimeric alpha+beta barrel"/>
    <property type="match status" value="1"/>
</dbReference>
<protein>
    <submittedName>
        <fullName evidence="5">Transcriptional regulator, AsnC family</fullName>
    </submittedName>
</protein>
<feature type="domain" description="HTH asnC-type" evidence="4">
    <location>
        <begin position="7"/>
        <end position="68"/>
    </location>
</feature>
<dbReference type="CDD" id="cd00090">
    <property type="entry name" value="HTH_ARSR"/>
    <property type="match status" value="1"/>
</dbReference>
<keyword evidence="3" id="KW-0804">Transcription</keyword>
<dbReference type="AlphaFoldDB" id="D1B8A4"/>
<dbReference type="PATRIC" id="fig|525903.6.peg.275"/>
<dbReference type="InterPro" id="IPR019887">
    <property type="entry name" value="Tscrpt_reg_AsnC/Lrp_C"/>
</dbReference>